<evidence type="ECO:0000259" key="8">
    <source>
        <dbReference type="PROSITE" id="PS51100"/>
    </source>
</evidence>
<dbReference type="Gene3D" id="3.40.50.2300">
    <property type="match status" value="1"/>
</dbReference>
<dbReference type="SUPFAM" id="SSF52794">
    <property type="entry name" value="PTS system IIB component-like"/>
    <property type="match status" value="1"/>
</dbReference>
<keyword evidence="6" id="KW-0418">Kinase</keyword>
<name>A0A8J6M874_9FIRM</name>
<evidence type="ECO:0000313" key="9">
    <source>
        <dbReference type="EMBL" id="MBC5737492.1"/>
    </source>
</evidence>
<comment type="caution">
    <text evidence="9">The sequence shown here is derived from an EMBL/GenBank/DDBJ whole genome shotgun (WGS) entry which is preliminary data.</text>
</comment>
<gene>
    <name evidence="9" type="ORF">H8S62_10790</name>
</gene>
<dbReference type="InterPro" id="IPR051819">
    <property type="entry name" value="PTS_sugar-specific_EIIB"/>
</dbReference>
<dbReference type="Pfam" id="PF02302">
    <property type="entry name" value="PTS_IIB"/>
    <property type="match status" value="1"/>
</dbReference>
<evidence type="ECO:0000256" key="6">
    <source>
        <dbReference type="ARBA" id="ARBA00022777"/>
    </source>
</evidence>
<dbReference type="CDD" id="cd05564">
    <property type="entry name" value="PTS_IIB_chitobiose_lichenan"/>
    <property type="match status" value="1"/>
</dbReference>
<proteinExistence type="predicted"/>
<dbReference type="Proteomes" id="UP000607645">
    <property type="component" value="Unassembled WGS sequence"/>
</dbReference>
<keyword evidence="1" id="KW-0813">Transport</keyword>
<evidence type="ECO:0000256" key="4">
    <source>
        <dbReference type="ARBA" id="ARBA00022679"/>
    </source>
</evidence>
<dbReference type="RefSeq" id="WP_155148858.1">
    <property type="nucleotide sequence ID" value="NZ_JACOPQ010000007.1"/>
</dbReference>
<keyword evidence="10" id="KW-1185">Reference proteome</keyword>
<evidence type="ECO:0000256" key="2">
    <source>
        <dbReference type="ARBA" id="ARBA00022553"/>
    </source>
</evidence>
<dbReference type="GO" id="GO:0008982">
    <property type="term" value="F:protein-N(PI)-phosphohistidine-sugar phosphotransferase activity"/>
    <property type="evidence" value="ECO:0007669"/>
    <property type="project" value="InterPro"/>
</dbReference>
<feature type="modified residue" description="Phosphocysteine; by EIIA" evidence="7">
    <location>
        <position position="8"/>
    </location>
</feature>
<evidence type="ECO:0000256" key="3">
    <source>
        <dbReference type="ARBA" id="ARBA00022597"/>
    </source>
</evidence>
<dbReference type="InterPro" id="IPR003501">
    <property type="entry name" value="PTS_EIIB_2/3"/>
</dbReference>
<dbReference type="GO" id="GO:0009401">
    <property type="term" value="P:phosphoenolpyruvate-dependent sugar phosphotransferase system"/>
    <property type="evidence" value="ECO:0007669"/>
    <property type="project" value="UniProtKB-KW"/>
</dbReference>
<dbReference type="AlphaFoldDB" id="A0A8J6M874"/>
<reference evidence="9" key="1">
    <citation type="submission" date="2020-08" db="EMBL/GenBank/DDBJ databases">
        <title>Genome public.</title>
        <authorList>
            <person name="Liu C."/>
            <person name="Sun Q."/>
        </authorList>
    </citation>
    <scope>NUCLEOTIDE SEQUENCE</scope>
    <source>
        <strain evidence="9">NSJ-52</strain>
    </source>
</reference>
<keyword evidence="2" id="KW-0597">Phosphoprotein</keyword>
<dbReference type="InterPro" id="IPR013012">
    <property type="entry name" value="PTS_EIIB_3"/>
</dbReference>
<dbReference type="PROSITE" id="PS51100">
    <property type="entry name" value="PTS_EIIB_TYPE_3"/>
    <property type="match status" value="1"/>
</dbReference>
<organism evidence="9 10">
    <name type="scientific">Lawsonibacter faecis</name>
    <dbReference type="NCBI Taxonomy" id="2763052"/>
    <lineage>
        <taxon>Bacteria</taxon>
        <taxon>Bacillati</taxon>
        <taxon>Bacillota</taxon>
        <taxon>Clostridia</taxon>
        <taxon>Eubacteriales</taxon>
        <taxon>Oscillospiraceae</taxon>
        <taxon>Lawsonibacter</taxon>
    </lineage>
</organism>
<dbReference type="PANTHER" id="PTHR34581:SF2">
    <property type="entry name" value="PTS SYSTEM N,N'-DIACETYLCHITOBIOSE-SPECIFIC EIIB COMPONENT"/>
    <property type="match status" value="1"/>
</dbReference>
<keyword evidence="4" id="KW-0808">Transferase</keyword>
<dbReference type="EMBL" id="JACOPQ010000007">
    <property type="protein sequence ID" value="MBC5737492.1"/>
    <property type="molecule type" value="Genomic_DNA"/>
</dbReference>
<evidence type="ECO:0000313" key="10">
    <source>
        <dbReference type="Proteomes" id="UP000607645"/>
    </source>
</evidence>
<keyword evidence="5" id="KW-0598">Phosphotransferase system</keyword>
<dbReference type="InterPro" id="IPR036095">
    <property type="entry name" value="PTS_EIIB-like_sf"/>
</dbReference>
<evidence type="ECO:0000256" key="7">
    <source>
        <dbReference type="PROSITE-ProRule" id="PRU00423"/>
    </source>
</evidence>
<protein>
    <submittedName>
        <fullName evidence="9">PTS sugar transporter subunit IIB</fullName>
    </submittedName>
</protein>
<keyword evidence="3 9" id="KW-0762">Sugar transport</keyword>
<dbReference type="PANTHER" id="PTHR34581">
    <property type="entry name" value="PTS SYSTEM N,N'-DIACETYLCHITOBIOSE-SPECIFIC EIIB COMPONENT"/>
    <property type="match status" value="1"/>
</dbReference>
<evidence type="ECO:0000256" key="5">
    <source>
        <dbReference type="ARBA" id="ARBA00022683"/>
    </source>
</evidence>
<feature type="domain" description="PTS EIIB type-3" evidence="8">
    <location>
        <begin position="1"/>
        <end position="106"/>
    </location>
</feature>
<dbReference type="GO" id="GO:0016301">
    <property type="term" value="F:kinase activity"/>
    <property type="evidence" value="ECO:0007669"/>
    <property type="project" value="UniProtKB-KW"/>
</dbReference>
<accession>A0A8J6M874</accession>
<sequence length="107" mass="11733">MIKIVLACAFGMSTSMLVQRMQQEAVNRGLNADICALSETELKGKLANVNVLLLGPQIRFQLKSFKAEFEPMGIAVDVIEMTDYGRMNGAAVLDKALALSRAKEQEK</sequence>
<evidence type="ECO:0000256" key="1">
    <source>
        <dbReference type="ARBA" id="ARBA00022448"/>
    </source>
</evidence>